<evidence type="ECO:0000259" key="8">
    <source>
        <dbReference type="Pfam" id="PF17404"/>
    </source>
</evidence>
<dbReference type="Gene3D" id="3.30.70.3030">
    <property type="match status" value="1"/>
</dbReference>
<dbReference type="STRING" id="269621.A0A238FMC8"/>
<dbReference type="GO" id="GO:0006409">
    <property type="term" value="P:tRNA export from nucleus"/>
    <property type="evidence" value="ECO:0007669"/>
    <property type="project" value="TreeGrafter"/>
</dbReference>
<dbReference type="OrthoDB" id="10251401at2759"/>
<feature type="compositionally biased region" description="Low complexity" evidence="5">
    <location>
        <begin position="170"/>
        <end position="191"/>
    </location>
</feature>
<feature type="domain" description="Nrap protein" evidence="8">
    <location>
        <begin position="640"/>
        <end position="798"/>
    </location>
</feature>
<dbReference type="InterPro" id="IPR035369">
    <property type="entry name" value="Nrap_D4"/>
</dbReference>
<dbReference type="InterPro" id="IPR035371">
    <property type="entry name" value="Nrap_D6"/>
</dbReference>
<dbReference type="GO" id="GO:0006364">
    <property type="term" value="P:rRNA processing"/>
    <property type="evidence" value="ECO:0007669"/>
    <property type="project" value="TreeGrafter"/>
</dbReference>
<dbReference type="InterPro" id="IPR005554">
    <property type="entry name" value="NOL6/Upt22"/>
</dbReference>
<feature type="domain" description="Nrap protein" evidence="9">
    <location>
        <begin position="825"/>
        <end position="1021"/>
    </location>
</feature>
<evidence type="ECO:0000259" key="11">
    <source>
        <dbReference type="Pfam" id="PF17407"/>
    </source>
</evidence>
<dbReference type="PANTHER" id="PTHR17972:SF0">
    <property type="entry name" value="NUCLEOLAR PROTEIN 6"/>
    <property type="match status" value="1"/>
</dbReference>
<dbReference type="Gene3D" id="1.10.1410.10">
    <property type="match status" value="1"/>
</dbReference>
<keyword evidence="13" id="KW-1185">Reference proteome</keyword>
<evidence type="ECO:0000256" key="1">
    <source>
        <dbReference type="ARBA" id="ARBA00004604"/>
    </source>
</evidence>
<feature type="domain" description="Nrap protein" evidence="11">
    <location>
        <begin position="1194"/>
        <end position="1340"/>
    </location>
</feature>
<evidence type="ECO:0000259" key="6">
    <source>
        <dbReference type="Pfam" id="PF03813"/>
    </source>
</evidence>
<keyword evidence="3" id="KW-0694">RNA-binding</keyword>
<dbReference type="GO" id="GO:0034456">
    <property type="term" value="C:UTP-C complex"/>
    <property type="evidence" value="ECO:0007669"/>
    <property type="project" value="TreeGrafter"/>
</dbReference>
<evidence type="ECO:0000256" key="2">
    <source>
        <dbReference type="ARBA" id="ARBA00006674"/>
    </source>
</evidence>
<dbReference type="Pfam" id="PF17405">
    <property type="entry name" value="Nrap_D4"/>
    <property type="match status" value="1"/>
</dbReference>
<dbReference type="InterPro" id="IPR035367">
    <property type="entry name" value="Nrap_D2"/>
</dbReference>
<dbReference type="Pfam" id="PF17404">
    <property type="entry name" value="Nrap_D3"/>
    <property type="match status" value="1"/>
</dbReference>
<dbReference type="InterPro" id="IPR035370">
    <property type="entry name" value="Nrap_D5"/>
</dbReference>
<dbReference type="Proteomes" id="UP000198372">
    <property type="component" value="Unassembled WGS sequence"/>
</dbReference>
<gene>
    <name evidence="12" type="ORF">BQ2448_6747</name>
</gene>
<keyword evidence="4" id="KW-0539">Nucleus</keyword>
<feature type="domain" description="Nrap protein" evidence="6">
    <location>
        <begin position="323"/>
        <end position="482"/>
    </location>
</feature>
<protein>
    <submittedName>
        <fullName evidence="12">BQ2448_6747 protein</fullName>
    </submittedName>
</protein>
<evidence type="ECO:0000259" key="7">
    <source>
        <dbReference type="Pfam" id="PF17403"/>
    </source>
</evidence>
<feature type="compositionally biased region" description="Acidic residues" evidence="5">
    <location>
        <begin position="107"/>
        <end position="140"/>
    </location>
</feature>
<organism evidence="12 13">
    <name type="scientific">Microbotryum intermedium</name>
    <dbReference type="NCBI Taxonomy" id="269621"/>
    <lineage>
        <taxon>Eukaryota</taxon>
        <taxon>Fungi</taxon>
        <taxon>Dikarya</taxon>
        <taxon>Basidiomycota</taxon>
        <taxon>Pucciniomycotina</taxon>
        <taxon>Microbotryomycetes</taxon>
        <taxon>Microbotryales</taxon>
        <taxon>Microbotryaceae</taxon>
        <taxon>Microbotryum</taxon>
    </lineage>
</organism>
<dbReference type="Pfam" id="PF03813">
    <property type="entry name" value="Nrap"/>
    <property type="match status" value="1"/>
</dbReference>
<proteinExistence type="inferred from homology"/>
<feature type="domain" description="Nrap protein" evidence="7">
    <location>
        <begin position="488"/>
        <end position="620"/>
    </location>
</feature>
<dbReference type="InterPro" id="IPR035082">
    <property type="entry name" value="Nrap_D1"/>
</dbReference>
<feature type="region of interest" description="Disordered" evidence="5">
    <location>
        <begin position="1"/>
        <end position="201"/>
    </location>
</feature>
<name>A0A238FMC8_9BASI</name>
<dbReference type="EMBL" id="FMSP01000020">
    <property type="protein sequence ID" value="SCV74315.1"/>
    <property type="molecule type" value="Genomic_DNA"/>
</dbReference>
<dbReference type="InterPro" id="IPR035368">
    <property type="entry name" value="Nrap_D3"/>
</dbReference>
<sequence length="1346" mass="147142">MAMAKRKANTTPRAAEATAAAVSQSNKKVKFNSKVVASRGISPRRSEPSNVSGSDDEDDDVDEHDDVDDDDDDDDEINSEDFEEDDDEINEFELGQRLADRRRAVKDDDEDEEDEDEDQDEDEHDDDDNDDDDMINDDGQDLYADLDKAPLDGDPDSDDDEDEDSDDNGEGWSTVPMTTSSSAATSGPATSRKARNSKGPKALTAAELRALAFAELTASPISNLISTQVSSVLGAVTPPAASTSLLQPLLKSLHSHFIALPSKKPASLESLKRRGWNVPPVEGVDGKWGKIDLAWAPPKAEDVRIVGSWAWGGASKVDGEYVVEMAVGMPEKIFSPSSQASLEARDYLSPRFVIKSSHYLVVLASSLPGSLGPISTSYVPLGGAQGYALEIRSAHAKGTERSGLSSIRGAVLRIRVVWPSEAIAHSKLSPTSNVVRPATTDASESSSSKTVFPATPLHTTALHLSSLSILTAHLKHHHALASSHSSYPSAVRLLQAWATRRSYGASLGFTSEFWAWCVARTLGWGSTRHATDPSTLSTGGDAWAMWRKAVEWLAGINWVDGIWFRAEGDASYDKEQWRTAFKGRALFVDPTGTVNLAAGIELPMLEMLKQDAKSTIALLLAPGEDEKKIETAFVRPIRPVARFDNFARITVPSSRLVKPDGTDALDHVDDHSFLLASISATLSRALGNRAKAFQLTRTAPSAIPVKGVTSAPKTVSLDLGILLDATESGRLVDQGPSAEDEAGCAEFAAFWGPKAELRRFKDGAIVESVVWDEPSKQGLGLQRNKVVGRIIEYIVRHRHGLESKVFAAPMDHLLVEPEALRKALYLEDSVATGKGFSSLVSAFDELSKELKSLPALPLGIASVQPSSPGLRYSSVFVPSSRRLKDIEQTPASTRYIELHDIHLTLESSGRWPDDLEGIQKIKAAFLTRIGEQLEQTRAVLMTNVVFDADARPMDDNVSLEILTAAGYAFRARIHYDRALLLLKERRAKLGDLSVKEPLLLAYEDRFVHSPRHHAAISTLQQHFPSYSPTIRLVKRWCSTHLLSHYIAPELLELISASVFIDASSPFEPPQSSSCGFARVMTLLSEWKWKDEPLCVPLYTFQLATTSLRRPYFPPAKAVKVKTLFEANRVGDLGRDEHAWVIATEEDLKGKVWGQNLGKVVAARIRGLAKATLQTMHERLLDDSLVVETLFLPPLQDYDFLLHVDSSVNPRHFQSIAPEAKALSWSRSRGSILAGSVISHAEDDDDSTIRLGFDPVTDLVRELEMHFPAALKLFHSPCESTIGGIWNPSTAAPKPFKVGLGVPLKPIVAKDGEDTSKPKVVLDKANLLRQIERVGRGLLTNVEVLKA</sequence>
<dbReference type="Pfam" id="PF17403">
    <property type="entry name" value="Nrap_D2"/>
    <property type="match status" value="1"/>
</dbReference>
<dbReference type="GO" id="GO:0032040">
    <property type="term" value="C:small-subunit processome"/>
    <property type="evidence" value="ECO:0007669"/>
    <property type="project" value="TreeGrafter"/>
</dbReference>
<dbReference type="Pfam" id="PF17406">
    <property type="entry name" value="Nrap_D5"/>
    <property type="match status" value="1"/>
</dbReference>
<evidence type="ECO:0000313" key="12">
    <source>
        <dbReference type="EMBL" id="SCV74315.1"/>
    </source>
</evidence>
<evidence type="ECO:0000256" key="3">
    <source>
        <dbReference type="ARBA" id="ARBA00022884"/>
    </source>
</evidence>
<dbReference type="GO" id="GO:0003723">
    <property type="term" value="F:RNA binding"/>
    <property type="evidence" value="ECO:0007669"/>
    <property type="project" value="UniProtKB-KW"/>
</dbReference>
<reference evidence="13" key="1">
    <citation type="submission" date="2016-09" db="EMBL/GenBank/DDBJ databases">
        <authorList>
            <person name="Jeantristanb JTB J.-T."/>
            <person name="Ricardo R."/>
        </authorList>
    </citation>
    <scope>NUCLEOTIDE SEQUENCE [LARGE SCALE GENOMIC DNA]</scope>
</reference>
<comment type="similarity">
    <text evidence="2">Belongs to the NRAP family.</text>
</comment>
<evidence type="ECO:0000313" key="13">
    <source>
        <dbReference type="Proteomes" id="UP000198372"/>
    </source>
</evidence>
<feature type="domain" description="Nrap protein" evidence="10">
    <location>
        <begin position="1023"/>
        <end position="1191"/>
    </location>
</feature>
<dbReference type="Pfam" id="PF17407">
    <property type="entry name" value="Nrap_D6"/>
    <property type="match status" value="1"/>
</dbReference>
<evidence type="ECO:0000259" key="9">
    <source>
        <dbReference type="Pfam" id="PF17405"/>
    </source>
</evidence>
<feature type="compositionally biased region" description="Acidic residues" evidence="5">
    <location>
        <begin position="54"/>
        <end position="91"/>
    </location>
</feature>
<evidence type="ECO:0000256" key="4">
    <source>
        <dbReference type="ARBA" id="ARBA00023242"/>
    </source>
</evidence>
<accession>A0A238FMC8</accession>
<evidence type="ECO:0000259" key="10">
    <source>
        <dbReference type="Pfam" id="PF17406"/>
    </source>
</evidence>
<feature type="compositionally biased region" description="Acidic residues" evidence="5">
    <location>
        <begin position="153"/>
        <end position="169"/>
    </location>
</feature>
<comment type="subcellular location">
    <subcellularLocation>
        <location evidence="1">Nucleus</location>
        <location evidence="1">Nucleolus</location>
    </subcellularLocation>
</comment>
<feature type="compositionally biased region" description="Low complexity" evidence="5">
    <location>
        <begin position="9"/>
        <end position="38"/>
    </location>
</feature>
<dbReference type="PANTHER" id="PTHR17972">
    <property type="entry name" value="NUCLEOLAR RNA-ASSOCIATED PROTEIN"/>
    <property type="match status" value="1"/>
</dbReference>
<evidence type="ECO:0000256" key="5">
    <source>
        <dbReference type="SAM" id="MobiDB-lite"/>
    </source>
</evidence>
<dbReference type="GO" id="GO:0032545">
    <property type="term" value="C:CURI complex"/>
    <property type="evidence" value="ECO:0007669"/>
    <property type="project" value="TreeGrafter"/>
</dbReference>